<dbReference type="Proteomes" id="UP000277457">
    <property type="component" value="Unassembled WGS sequence"/>
</dbReference>
<keyword evidence="1" id="KW-1133">Transmembrane helix</keyword>
<accession>A0A662D4C8</accession>
<evidence type="ECO:0000256" key="1">
    <source>
        <dbReference type="SAM" id="Phobius"/>
    </source>
</evidence>
<feature type="transmembrane region" description="Helical" evidence="1">
    <location>
        <begin position="195"/>
        <end position="213"/>
    </location>
</feature>
<dbReference type="PANTHER" id="PTHR39556:SF1">
    <property type="entry name" value="PROTEIN, PUTATIVE-RELATED"/>
    <property type="match status" value="1"/>
</dbReference>
<comment type="caution">
    <text evidence="2">The sequence shown here is derived from an EMBL/GenBank/DDBJ whole genome shotgun (WGS) entry which is preliminary data.</text>
</comment>
<evidence type="ECO:0000313" key="3">
    <source>
        <dbReference type="Proteomes" id="UP000277457"/>
    </source>
</evidence>
<name>A0A662D4C8_UNCAE</name>
<dbReference type="PANTHER" id="PTHR39556">
    <property type="entry name" value="PROTEIN, PUTATIVE-RELATED"/>
    <property type="match status" value="1"/>
</dbReference>
<keyword evidence="1" id="KW-0812">Transmembrane</keyword>
<gene>
    <name evidence="2" type="ORF">DRZ78_03255</name>
</gene>
<feature type="transmembrane region" description="Helical" evidence="1">
    <location>
        <begin position="328"/>
        <end position="352"/>
    </location>
</feature>
<proteinExistence type="predicted"/>
<feature type="transmembrane region" description="Helical" evidence="1">
    <location>
        <begin position="219"/>
        <end position="237"/>
    </location>
</feature>
<sequence>MKKKLDLGSVILLASLLVGILSGMRVTAILENFLFALIAPTTLKLVGSILLIFTLGNLLNEGGNLKNINSSLEAFIRDRRVTLVIPSTLIGLLPVTAGAMLSAPIVEESGNKMGLTPENKTFLNYWFRHIWEYTWPLYPGLVLTSAILSVPLYRIVLAQLPLTLSAIFSGCIFGLSRLPYKFSSKKGKEEVIKGICSFLLSAWPILAIIFFVLVLKWELILSLLIIVGFTLATTRIKRERIFFVLKNSLSWRIVLLIVSVMVFKRVLEASGVLVRMPEVFNYAGISPLFVLFFLPFFIGLSTGVTTAFVGIAFPILLPFIGIDNPNLTYVMLAYAGGFTGVLLSPVHLCLIVTKDYFKADFAGVYKLLLLPVLFVVLVAFMIVLVQNFIS</sequence>
<protein>
    <recommendedName>
        <fullName evidence="4">DUF401 family protein</fullName>
    </recommendedName>
</protein>
<dbReference type="Pfam" id="PF04165">
    <property type="entry name" value="DUF401"/>
    <property type="match status" value="1"/>
</dbReference>
<feature type="transmembrane region" description="Helical" evidence="1">
    <location>
        <begin position="249"/>
        <end position="267"/>
    </location>
</feature>
<feature type="transmembrane region" description="Helical" evidence="1">
    <location>
        <begin position="152"/>
        <end position="175"/>
    </location>
</feature>
<evidence type="ECO:0000313" key="2">
    <source>
        <dbReference type="EMBL" id="RLE07272.1"/>
    </source>
</evidence>
<feature type="transmembrane region" description="Helical" evidence="1">
    <location>
        <begin position="33"/>
        <end position="60"/>
    </location>
</feature>
<dbReference type="EMBL" id="QMPY01000107">
    <property type="protein sequence ID" value="RLE07272.1"/>
    <property type="molecule type" value="Genomic_DNA"/>
</dbReference>
<organism evidence="2 3">
    <name type="scientific">Aerophobetes bacterium</name>
    <dbReference type="NCBI Taxonomy" id="2030807"/>
    <lineage>
        <taxon>Bacteria</taxon>
        <taxon>Candidatus Aerophobota</taxon>
    </lineage>
</organism>
<reference evidence="2 3" key="1">
    <citation type="submission" date="2018-06" db="EMBL/GenBank/DDBJ databases">
        <title>Extensive metabolic versatility and redundancy in microbially diverse, dynamic hydrothermal sediments.</title>
        <authorList>
            <person name="Dombrowski N."/>
            <person name="Teske A."/>
            <person name="Baker B.J."/>
        </authorList>
    </citation>
    <scope>NUCLEOTIDE SEQUENCE [LARGE SCALE GENOMIC DNA]</scope>
    <source>
        <strain evidence="2">B7_G13</strain>
    </source>
</reference>
<dbReference type="AlphaFoldDB" id="A0A662D4C8"/>
<feature type="transmembrane region" description="Helical" evidence="1">
    <location>
        <begin position="279"/>
        <end position="297"/>
    </location>
</feature>
<dbReference type="InterPro" id="IPR007294">
    <property type="entry name" value="DUF401"/>
</dbReference>
<keyword evidence="1" id="KW-0472">Membrane</keyword>
<feature type="transmembrane region" description="Helical" evidence="1">
    <location>
        <begin position="364"/>
        <end position="389"/>
    </location>
</feature>
<evidence type="ECO:0008006" key="4">
    <source>
        <dbReference type="Google" id="ProtNLM"/>
    </source>
</evidence>
<feature type="transmembrane region" description="Helical" evidence="1">
    <location>
        <begin position="81"/>
        <end position="106"/>
    </location>
</feature>